<dbReference type="AlphaFoldDB" id="A0A1I1TM80"/>
<evidence type="ECO:0000313" key="3">
    <source>
        <dbReference type="Proteomes" id="UP000198639"/>
    </source>
</evidence>
<gene>
    <name evidence="2" type="ORF">SAMN05216204_12955</name>
</gene>
<keyword evidence="3" id="KW-1185">Reference proteome</keyword>
<sequence>MSSQTFREFKIPILVVIGLMTVAVALVLGVVIGTLLPKTAAAAPDSLSGWITTVATVVICVLTIVLAVETWRLRATQAQQIREFMLDSIRPNVSVELSGSHAGMSFMNVRVHNSGKGIARKIRFEFLDRNDQAASVEDEPIIKVFHKLTMFRAGIQSLGINQELKSFMFSFYELQKQLNADIFSPYVNIRIRFEDTEGNEYVNAFVIDFSQYQGFSEIGGNPLSKLADEVEKIRKEMAKMVSGNSRLGVDVYSSEDRAAESTELRVRWAREREERQATE</sequence>
<reference evidence="3" key="1">
    <citation type="submission" date="2016-10" db="EMBL/GenBank/DDBJ databases">
        <authorList>
            <person name="Varghese N."/>
            <person name="Submissions S."/>
        </authorList>
    </citation>
    <scope>NUCLEOTIDE SEQUENCE [LARGE SCALE GENOMIC DNA]</scope>
    <source>
        <strain evidence="3">CGMCC 1.12041</strain>
    </source>
</reference>
<dbReference type="Proteomes" id="UP000198639">
    <property type="component" value="Unassembled WGS sequence"/>
</dbReference>
<organism evidence="2 3">
    <name type="scientific">Massilia yuzhufengensis</name>
    <dbReference type="NCBI Taxonomy" id="1164594"/>
    <lineage>
        <taxon>Bacteria</taxon>
        <taxon>Pseudomonadati</taxon>
        <taxon>Pseudomonadota</taxon>
        <taxon>Betaproteobacteria</taxon>
        <taxon>Burkholderiales</taxon>
        <taxon>Oxalobacteraceae</taxon>
        <taxon>Telluria group</taxon>
        <taxon>Massilia</taxon>
    </lineage>
</organism>
<proteinExistence type="predicted"/>
<feature type="transmembrane region" description="Helical" evidence="1">
    <location>
        <begin position="47"/>
        <end position="68"/>
    </location>
</feature>
<keyword evidence="1" id="KW-1133">Transmembrane helix</keyword>
<keyword evidence="1" id="KW-0472">Membrane</keyword>
<protein>
    <submittedName>
        <fullName evidence="2">Uncharacterized protein</fullName>
    </submittedName>
</protein>
<accession>A0A1I1TM80</accession>
<dbReference type="EMBL" id="FOLD01000029">
    <property type="protein sequence ID" value="SFD59634.1"/>
    <property type="molecule type" value="Genomic_DNA"/>
</dbReference>
<evidence type="ECO:0000313" key="2">
    <source>
        <dbReference type="EMBL" id="SFD59634.1"/>
    </source>
</evidence>
<name>A0A1I1TM80_9BURK</name>
<keyword evidence="1" id="KW-0812">Transmembrane</keyword>
<evidence type="ECO:0000256" key="1">
    <source>
        <dbReference type="SAM" id="Phobius"/>
    </source>
</evidence>
<feature type="transmembrane region" description="Helical" evidence="1">
    <location>
        <begin position="12"/>
        <end position="35"/>
    </location>
</feature>